<comment type="caution">
    <text evidence="6">The sequence shown here is derived from an EMBL/GenBank/DDBJ whole genome shotgun (WGS) entry which is preliminary data.</text>
</comment>
<evidence type="ECO:0000256" key="5">
    <source>
        <dbReference type="SAM" id="Phobius"/>
    </source>
</evidence>
<dbReference type="PANTHER" id="PTHR11834">
    <property type="entry name" value="TRANSCRIPTIONAL ENHANCER FACTOR TEF RELATED"/>
    <property type="match status" value="1"/>
</dbReference>
<feature type="transmembrane region" description="Helical" evidence="5">
    <location>
        <begin position="81"/>
        <end position="99"/>
    </location>
</feature>
<dbReference type="PANTHER" id="PTHR11834:SF4">
    <property type="entry name" value="TRANSCRIPTIONAL ENHANCER FACTOR TEF-1"/>
    <property type="match status" value="1"/>
</dbReference>
<evidence type="ECO:0000256" key="1">
    <source>
        <dbReference type="ARBA" id="ARBA00004123"/>
    </source>
</evidence>
<dbReference type="Proteomes" id="UP001444071">
    <property type="component" value="Unassembled WGS sequence"/>
</dbReference>
<evidence type="ECO:0000256" key="4">
    <source>
        <dbReference type="ARBA" id="ARBA00023242"/>
    </source>
</evidence>
<feature type="transmembrane region" description="Helical" evidence="5">
    <location>
        <begin position="26"/>
        <end position="47"/>
    </location>
</feature>
<proteinExistence type="predicted"/>
<evidence type="ECO:0000256" key="2">
    <source>
        <dbReference type="ARBA" id="ARBA00023015"/>
    </source>
</evidence>
<protein>
    <submittedName>
        <fullName evidence="6">Uncharacterized protein</fullName>
    </submittedName>
</protein>
<keyword evidence="7" id="KW-1185">Reference proteome</keyword>
<dbReference type="EMBL" id="JAHRIM010092639">
    <property type="protein sequence ID" value="MEQ2277808.1"/>
    <property type="molecule type" value="Genomic_DNA"/>
</dbReference>
<gene>
    <name evidence="6" type="ORF">XENORESO_008008</name>
</gene>
<dbReference type="InterPro" id="IPR050937">
    <property type="entry name" value="TEC1_TEAD_TF"/>
</dbReference>
<sequence length="100" mass="11241">MEVSSHIQVLARKKVREIQAAIKVRLALPSCRGLFIAMVTGSSFVFLPSPTPQVSSHIQVLARRKSREFHSKLKVTSMVSIYFQFCVAVCALFKCFVCCF</sequence>
<evidence type="ECO:0000313" key="7">
    <source>
        <dbReference type="Proteomes" id="UP001444071"/>
    </source>
</evidence>
<comment type="subcellular location">
    <subcellularLocation>
        <location evidence="1">Nucleus</location>
    </subcellularLocation>
</comment>
<keyword evidence="4" id="KW-0539">Nucleus</keyword>
<organism evidence="6 7">
    <name type="scientific">Xenotaenia resolanae</name>
    <dbReference type="NCBI Taxonomy" id="208358"/>
    <lineage>
        <taxon>Eukaryota</taxon>
        <taxon>Metazoa</taxon>
        <taxon>Chordata</taxon>
        <taxon>Craniata</taxon>
        <taxon>Vertebrata</taxon>
        <taxon>Euteleostomi</taxon>
        <taxon>Actinopterygii</taxon>
        <taxon>Neopterygii</taxon>
        <taxon>Teleostei</taxon>
        <taxon>Neoteleostei</taxon>
        <taxon>Acanthomorphata</taxon>
        <taxon>Ovalentaria</taxon>
        <taxon>Atherinomorphae</taxon>
        <taxon>Cyprinodontiformes</taxon>
        <taxon>Goodeidae</taxon>
        <taxon>Xenotaenia</taxon>
    </lineage>
</organism>
<evidence type="ECO:0000313" key="6">
    <source>
        <dbReference type="EMBL" id="MEQ2277808.1"/>
    </source>
</evidence>
<evidence type="ECO:0000256" key="3">
    <source>
        <dbReference type="ARBA" id="ARBA00023163"/>
    </source>
</evidence>
<keyword evidence="3" id="KW-0804">Transcription</keyword>
<keyword evidence="2" id="KW-0805">Transcription regulation</keyword>
<keyword evidence="5" id="KW-0812">Transmembrane</keyword>
<reference evidence="6 7" key="1">
    <citation type="submission" date="2021-06" db="EMBL/GenBank/DDBJ databases">
        <authorList>
            <person name="Palmer J.M."/>
        </authorList>
    </citation>
    <scope>NUCLEOTIDE SEQUENCE [LARGE SCALE GENOMIC DNA]</scope>
    <source>
        <strain evidence="6 7">XR_2019</strain>
        <tissue evidence="6">Muscle</tissue>
    </source>
</reference>
<keyword evidence="5" id="KW-1133">Transmembrane helix</keyword>
<keyword evidence="5" id="KW-0472">Membrane</keyword>
<accession>A0ABV0X9E3</accession>
<name>A0ABV0X9E3_9TELE</name>